<evidence type="ECO:0000256" key="1">
    <source>
        <dbReference type="SAM" id="Phobius"/>
    </source>
</evidence>
<organism evidence="2 3">
    <name type="scientific">Effusibacillus consociatus</name>
    <dbReference type="NCBI Taxonomy" id="1117041"/>
    <lineage>
        <taxon>Bacteria</taxon>
        <taxon>Bacillati</taxon>
        <taxon>Bacillota</taxon>
        <taxon>Bacilli</taxon>
        <taxon>Bacillales</taxon>
        <taxon>Alicyclobacillaceae</taxon>
        <taxon>Effusibacillus</taxon>
    </lineage>
</organism>
<keyword evidence="1" id="KW-1133">Transmembrane helix</keyword>
<reference evidence="3" key="1">
    <citation type="journal article" date="2019" name="Int. J. Syst. Evol. Microbiol.">
        <title>The Global Catalogue of Microorganisms (GCM) 10K type strain sequencing project: providing services to taxonomists for standard genome sequencing and annotation.</title>
        <authorList>
            <consortium name="The Broad Institute Genomics Platform"/>
            <consortium name="The Broad Institute Genome Sequencing Center for Infectious Disease"/>
            <person name="Wu L."/>
            <person name="Ma J."/>
        </authorList>
    </citation>
    <scope>NUCLEOTIDE SEQUENCE [LARGE SCALE GENOMIC DNA]</scope>
    <source>
        <strain evidence="3">WYCCWR 12678</strain>
    </source>
</reference>
<sequence>MDVIAIFFVILFTIFFLASLRAIIEKHSSFWIFACLAGVFAGGAYWSFLAILGR</sequence>
<keyword evidence="1" id="KW-0472">Membrane</keyword>
<evidence type="ECO:0000313" key="3">
    <source>
        <dbReference type="Proteomes" id="UP001596002"/>
    </source>
</evidence>
<evidence type="ECO:0008006" key="4">
    <source>
        <dbReference type="Google" id="ProtNLM"/>
    </source>
</evidence>
<dbReference type="Proteomes" id="UP001596002">
    <property type="component" value="Unassembled WGS sequence"/>
</dbReference>
<keyword evidence="3" id="KW-1185">Reference proteome</keyword>
<feature type="transmembrane region" description="Helical" evidence="1">
    <location>
        <begin position="30"/>
        <end position="52"/>
    </location>
</feature>
<evidence type="ECO:0000313" key="2">
    <source>
        <dbReference type="EMBL" id="MFC4767537.1"/>
    </source>
</evidence>
<dbReference type="EMBL" id="JBHSHC010000067">
    <property type="protein sequence ID" value="MFC4767537.1"/>
    <property type="molecule type" value="Genomic_DNA"/>
</dbReference>
<dbReference type="RefSeq" id="WP_380025460.1">
    <property type="nucleotide sequence ID" value="NZ_JBHSHC010000067.1"/>
</dbReference>
<gene>
    <name evidence="2" type="ORF">ACFO8Q_09205</name>
</gene>
<proteinExistence type="predicted"/>
<accession>A0ABV9Q2N9</accession>
<protein>
    <recommendedName>
        <fullName evidence="4">DUF2759 domain-containing protein</fullName>
    </recommendedName>
</protein>
<keyword evidence="1" id="KW-0812">Transmembrane</keyword>
<feature type="transmembrane region" description="Helical" evidence="1">
    <location>
        <begin position="5"/>
        <end position="24"/>
    </location>
</feature>
<name>A0ABV9Q2N9_9BACL</name>
<comment type="caution">
    <text evidence="2">The sequence shown here is derived from an EMBL/GenBank/DDBJ whole genome shotgun (WGS) entry which is preliminary data.</text>
</comment>